<keyword evidence="3" id="KW-1185">Reference proteome</keyword>
<reference evidence="2 3" key="1">
    <citation type="submission" date="2023-07" db="EMBL/GenBank/DDBJ databases">
        <title>Sequencing the genomes of 1000 actinobacteria strains.</title>
        <authorList>
            <person name="Klenk H.-P."/>
        </authorList>
    </citation>
    <scope>NUCLEOTIDE SEQUENCE [LARGE SCALE GENOMIC DNA]</scope>
    <source>
        <strain evidence="2 3">DSM 43749</strain>
    </source>
</reference>
<evidence type="ECO:0000313" key="2">
    <source>
        <dbReference type="EMBL" id="MDR6598550.1"/>
    </source>
</evidence>
<proteinExistence type="predicted"/>
<protein>
    <submittedName>
        <fullName evidence="2">Uncharacterized protein</fullName>
    </submittedName>
</protein>
<accession>A0ABU1Q6M5</accession>
<evidence type="ECO:0000256" key="1">
    <source>
        <dbReference type="SAM" id="SignalP"/>
    </source>
</evidence>
<comment type="caution">
    <text evidence="2">The sequence shown here is derived from an EMBL/GenBank/DDBJ whole genome shotgun (WGS) entry which is preliminary data.</text>
</comment>
<sequence>MVVPSLRKVLAALALCAGLAVVVAAPTAAALDAATADASTVFHPPYSAQP</sequence>
<organism evidence="2 3">
    <name type="scientific">Saccharothrix longispora</name>
    <dbReference type="NCBI Taxonomy" id="33920"/>
    <lineage>
        <taxon>Bacteria</taxon>
        <taxon>Bacillati</taxon>
        <taxon>Actinomycetota</taxon>
        <taxon>Actinomycetes</taxon>
        <taxon>Pseudonocardiales</taxon>
        <taxon>Pseudonocardiaceae</taxon>
        <taxon>Saccharothrix</taxon>
    </lineage>
</organism>
<gene>
    <name evidence="2" type="ORF">J2S66_006934</name>
</gene>
<dbReference type="EMBL" id="JAVDSG010000001">
    <property type="protein sequence ID" value="MDR6598550.1"/>
    <property type="molecule type" value="Genomic_DNA"/>
</dbReference>
<feature type="signal peptide" evidence="1">
    <location>
        <begin position="1"/>
        <end position="24"/>
    </location>
</feature>
<keyword evidence="1" id="KW-0732">Signal</keyword>
<feature type="chain" id="PRO_5045803343" evidence="1">
    <location>
        <begin position="25"/>
        <end position="50"/>
    </location>
</feature>
<dbReference type="Proteomes" id="UP001268819">
    <property type="component" value="Unassembled WGS sequence"/>
</dbReference>
<name>A0ABU1Q6M5_9PSEU</name>
<evidence type="ECO:0000313" key="3">
    <source>
        <dbReference type="Proteomes" id="UP001268819"/>
    </source>
</evidence>